<dbReference type="AlphaFoldDB" id="G0N6T1"/>
<name>G0N6T1_CAEBE</name>
<evidence type="ECO:0000313" key="2">
    <source>
        <dbReference type="Proteomes" id="UP000008068"/>
    </source>
</evidence>
<evidence type="ECO:0000313" key="1">
    <source>
        <dbReference type="EMBL" id="EGT53968.1"/>
    </source>
</evidence>
<gene>
    <name evidence="1" type="ORF">CAEBREN_23608</name>
</gene>
<organism evidence="2">
    <name type="scientific">Caenorhabditis brenneri</name>
    <name type="common">Nematode worm</name>
    <dbReference type="NCBI Taxonomy" id="135651"/>
    <lineage>
        <taxon>Eukaryota</taxon>
        <taxon>Metazoa</taxon>
        <taxon>Ecdysozoa</taxon>
        <taxon>Nematoda</taxon>
        <taxon>Chromadorea</taxon>
        <taxon>Rhabditida</taxon>
        <taxon>Rhabditina</taxon>
        <taxon>Rhabditomorpha</taxon>
        <taxon>Rhabditoidea</taxon>
        <taxon>Rhabditidae</taxon>
        <taxon>Peloderinae</taxon>
        <taxon>Caenorhabditis</taxon>
    </lineage>
</organism>
<reference evidence="2" key="1">
    <citation type="submission" date="2011-07" db="EMBL/GenBank/DDBJ databases">
        <authorList>
            <consortium name="Caenorhabditis brenneri Sequencing and Analysis Consortium"/>
            <person name="Wilson R.K."/>
        </authorList>
    </citation>
    <scope>NUCLEOTIDE SEQUENCE [LARGE SCALE GENOMIC DNA]</scope>
    <source>
        <strain evidence="2">PB2801</strain>
    </source>
</reference>
<dbReference type="InParanoid" id="G0N6T1"/>
<sequence>MSITKLEISRFAGLVKNSVPTKMRYPV</sequence>
<dbReference type="EMBL" id="GL379845">
    <property type="protein sequence ID" value="EGT53968.1"/>
    <property type="molecule type" value="Genomic_DNA"/>
</dbReference>
<accession>G0N6T1</accession>
<dbReference type="HOGENOM" id="CLU_3415346_0_0_1"/>
<dbReference type="Proteomes" id="UP000008068">
    <property type="component" value="Unassembled WGS sequence"/>
</dbReference>
<protein>
    <submittedName>
        <fullName evidence="1">Uncharacterized protein</fullName>
    </submittedName>
</protein>
<keyword evidence="2" id="KW-1185">Reference proteome</keyword>
<proteinExistence type="predicted"/>